<dbReference type="Pfam" id="PF20150">
    <property type="entry name" value="2EXR"/>
    <property type="match status" value="1"/>
</dbReference>
<evidence type="ECO:0000313" key="2">
    <source>
        <dbReference type="EMBL" id="KAL2067740.1"/>
    </source>
</evidence>
<reference evidence="2 3" key="1">
    <citation type="journal article" date="2024" name="Commun. Biol.">
        <title>Comparative genomic analysis of thermophilic fungi reveals convergent evolutionary adaptations and gene losses.</title>
        <authorList>
            <person name="Steindorff A.S."/>
            <person name="Aguilar-Pontes M.V."/>
            <person name="Robinson A.J."/>
            <person name="Andreopoulos B."/>
            <person name="LaButti K."/>
            <person name="Kuo A."/>
            <person name="Mondo S."/>
            <person name="Riley R."/>
            <person name="Otillar R."/>
            <person name="Haridas S."/>
            <person name="Lipzen A."/>
            <person name="Grimwood J."/>
            <person name="Schmutz J."/>
            <person name="Clum A."/>
            <person name="Reid I.D."/>
            <person name="Moisan M.C."/>
            <person name="Butler G."/>
            <person name="Nguyen T.T.M."/>
            <person name="Dewar K."/>
            <person name="Conant G."/>
            <person name="Drula E."/>
            <person name="Henrissat B."/>
            <person name="Hansel C."/>
            <person name="Singer S."/>
            <person name="Hutchinson M.I."/>
            <person name="de Vries R.P."/>
            <person name="Natvig D.O."/>
            <person name="Powell A.J."/>
            <person name="Tsang A."/>
            <person name="Grigoriev I.V."/>
        </authorList>
    </citation>
    <scope>NUCLEOTIDE SEQUENCE [LARGE SCALE GENOMIC DNA]</scope>
    <source>
        <strain evidence="2 3">CBS 494.80</strain>
    </source>
</reference>
<proteinExistence type="predicted"/>
<comment type="caution">
    <text evidence="2">The sequence shown here is derived from an EMBL/GenBank/DDBJ whole genome shotgun (WGS) entry which is preliminary data.</text>
</comment>
<dbReference type="Proteomes" id="UP001595075">
    <property type="component" value="Unassembled WGS sequence"/>
</dbReference>
<name>A0ABR4CCS7_9HELO</name>
<evidence type="ECO:0000313" key="3">
    <source>
        <dbReference type="Proteomes" id="UP001595075"/>
    </source>
</evidence>
<protein>
    <recommendedName>
        <fullName evidence="1">2EXR domain-containing protein</fullName>
    </recommendedName>
</protein>
<keyword evidence="3" id="KW-1185">Reference proteome</keyword>
<feature type="domain" description="2EXR" evidence="1">
    <location>
        <begin position="131"/>
        <end position="203"/>
    </location>
</feature>
<sequence>MASSIPAKHDPTSYQWINPHSLLSHLEVREHVLVVNNHTLLPSSMFYIFLETKPSGAAANPEELGALASAVPQLRKIVTRSLTTLKSNSLVTATSSSIPKHKSTFLTSQRPVRKQFVKPSTRMKVTIPTEFTYFAELPFELRCMILHFACNVSRVIDLQAIDLAENYDRGVHIAAQDKRIFQFMSPAERLPSILHVSQEARFIDISTEGLY</sequence>
<organism evidence="2 3">
    <name type="scientific">Oculimacula yallundae</name>
    <dbReference type="NCBI Taxonomy" id="86028"/>
    <lineage>
        <taxon>Eukaryota</taxon>
        <taxon>Fungi</taxon>
        <taxon>Dikarya</taxon>
        <taxon>Ascomycota</taxon>
        <taxon>Pezizomycotina</taxon>
        <taxon>Leotiomycetes</taxon>
        <taxon>Helotiales</taxon>
        <taxon>Ploettnerulaceae</taxon>
        <taxon>Oculimacula</taxon>
    </lineage>
</organism>
<dbReference type="EMBL" id="JAZHXI010000009">
    <property type="protein sequence ID" value="KAL2067740.1"/>
    <property type="molecule type" value="Genomic_DNA"/>
</dbReference>
<dbReference type="InterPro" id="IPR045518">
    <property type="entry name" value="2EXR"/>
</dbReference>
<accession>A0ABR4CCS7</accession>
<gene>
    <name evidence="2" type="ORF">VTL71DRAFT_15836</name>
</gene>
<evidence type="ECO:0000259" key="1">
    <source>
        <dbReference type="Pfam" id="PF20150"/>
    </source>
</evidence>